<dbReference type="InterPro" id="IPR010982">
    <property type="entry name" value="Lambda_DNA-bd_dom_sf"/>
</dbReference>
<dbReference type="EMBL" id="JAXCLX010000003">
    <property type="protein sequence ID" value="MDY0873912.1"/>
    <property type="molecule type" value="Genomic_DNA"/>
</dbReference>
<gene>
    <name evidence="5" type="ORF">SMD31_18370</name>
</gene>
<evidence type="ECO:0000256" key="1">
    <source>
        <dbReference type="ARBA" id="ARBA00023015"/>
    </source>
</evidence>
<dbReference type="Proteomes" id="UP001271769">
    <property type="component" value="Unassembled WGS sequence"/>
</dbReference>
<protein>
    <submittedName>
        <fullName evidence="5">LacI family DNA-binding transcriptional regulator</fullName>
    </submittedName>
</protein>
<dbReference type="Pfam" id="PF00356">
    <property type="entry name" value="LacI"/>
    <property type="match status" value="1"/>
</dbReference>
<dbReference type="InterPro" id="IPR028082">
    <property type="entry name" value="Peripla_BP_I"/>
</dbReference>
<dbReference type="PRINTS" id="PR00036">
    <property type="entry name" value="HTHLACI"/>
</dbReference>
<dbReference type="PANTHER" id="PTHR30146:SF109">
    <property type="entry name" value="HTH-TYPE TRANSCRIPTIONAL REGULATOR GALS"/>
    <property type="match status" value="1"/>
</dbReference>
<feature type="domain" description="HTH lacI-type" evidence="4">
    <location>
        <begin position="2"/>
        <end position="56"/>
    </location>
</feature>
<dbReference type="PROSITE" id="PS50932">
    <property type="entry name" value="HTH_LACI_2"/>
    <property type="match status" value="1"/>
</dbReference>
<keyword evidence="1" id="KW-0805">Transcription regulation</keyword>
<dbReference type="Pfam" id="PF00532">
    <property type="entry name" value="Peripla_BP_1"/>
    <property type="match status" value="1"/>
</dbReference>
<name>A0ABU5E3F7_9PROT</name>
<dbReference type="RefSeq" id="WP_320502383.1">
    <property type="nucleotide sequence ID" value="NZ_JAXCLX010000003.1"/>
</dbReference>
<keyword evidence="3" id="KW-0804">Transcription</keyword>
<comment type="caution">
    <text evidence="5">The sequence shown here is derived from an EMBL/GenBank/DDBJ whole genome shotgun (WGS) entry which is preliminary data.</text>
</comment>
<evidence type="ECO:0000313" key="5">
    <source>
        <dbReference type="EMBL" id="MDY0873912.1"/>
    </source>
</evidence>
<dbReference type="Gene3D" id="3.40.50.2300">
    <property type="match status" value="2"/>
</dbReference>
<dbReference type="Gene3D" id="1.10.260.40">
    <property type="entry name" value="lambda repressor-like DNA-binding domains"/>
    <property type="match status" value="1"/>
</dbReference>
<dbReference type="SUPFAM" id="SSF53822">
    <property type="entry name" value="Periplasmic binding protein-like I"/>
    <property type="match status" value="1"/>
</dbReference>
<proteinExistence type="predicted"/>
<dbReference type="PROSITE" id="PS00356">
    <property type="entry name" value="HTH_LACI_1"/>
    <property type="match status" value="1"/>
</dbReference>
<sequence>MATIRDVAKAAGVSIATVSAVINDSAYVSPELRKRVQAAIDELNYVPSAVARNLNHGRSQLIAMVVADLANPFYSHLVCLAEAAAAAWDYSLVVFNSDEKPEAEKRIMSRIRQLSCDGVVLVPVGETAQHLQRDHSGKSIPTVLFGRVFEDKKSDTVTIDNESAGRQATNYLLDLGHRRIGSLIGPQHLTTGRGRYEGMMQALQARGVTPLPHHIRQGEFREEVAYTMAREMLQAPDRPTALYVANGLMALGLMRALADLGLKCPDDISIASTDTITGISGLRPRLTRTEHPIGDMVNESFRMLVGRITNSAPQQQPRHVIFQPTLVVGETCAPVTGAPASLVG</sequence>
<evidence type="ECO:0000256" key="2">
    <source>
        <dbReference type="ARBA" id="ARBA00023125"/>
    </source>
</evidence>
<reference evidence="5 6" key="1">
    <citation type="journal article" date="2013" name="Antonie Van Leeuwenhoek">
        <title>Dongia rigui sp. nov., isolated from freshwater of a large wetland in Korea.</title>
        <authorList>
            <person name="Baik K.S."/>
            <person name="Hwang Y.M."/>
            <person name="Choi J.S."/>
            <person name="Kwon J."/>
            <person name="Seong C.N."/>
        </authorList>
    </citation>
    <scope>NUCLEOTIDE SEQUENCE [LARGE SCALE GENOMIC DNA]</scope>
    <source>
        <strain evidence="5 6">04SU4-P</strain>
    </source>
</reference>
<dbReference type="CDD" id="cd01392">
    <property type="entry name" value="HTH_LacI"/>
    <property type="match status" value="1"/>
</dbReference>
<evidence type="ECO:0000256" key="3">
    <source>
        <dbReference type="ARBA" id="ARBA00023163"/>
    </source>
</evidence>
<organism evidence="5 6">
    <name type="scientific">Dongia rigui</name>
    <dbReference type="NCBI Taxonomy" id="940149"/>
    <lineage>
        <taxon>Bacteria</taxon>
        <taxon>Pseudomonadati</taxon>
        <taxon>Pseudomonadota</taxon>
        <taxon>Alphaproteobacteria</taxon>
        <taxon>Rhodospirillales</taxon>
        <taxon>Dongiaceae</taxon>
        <taxon>Dongia</taxon>
    </lineage>
</organism>
<dbReference type="CDD" id="cd06267">
    <property type="entry name" value="PBP1_LacI_sugar_binding-like"/>
    <property type="match status" value="1"/>
</dbReference>
<dbReference type="SMART" id="SM00354">
    <property type="entry name" value="HTH_LACI"/>
    <property type="match status" value="1"/>
</dbReference>
<evidence type="ECO:0000259" key="4">
    <source>
        <dbReference type="PROSITE" id="PS50932"/>
    </source>
</evidence>
<keyword evidence="2 5" id="KW-0238">DNA-binding</keyword>
<accession>A0ABU5E3F7</accession>
<dbReference type="PANTHER" id="PTHR30146">
    <property type="entry name" value="LACI-RELATED TRANSCRIPTIONAL REPRESSOR"/>
    <property type="match status" value="1"/>
</dbReference>
<dbReference type="InterPro" id="IPR001761">
    <property type="entry name" value="Peripla_BP/Lac1_sug-bd_dom"/>
</dbReference>
<dbReference type="SUPFAM" id="SSF47413">
    <property type="entry name" value="lambda repressor-like DNA-binding domains"/>
    <property type="match status" value="1"/>
</dbReference>
<keyword evidence="6" id="KW-1185">Reference proteome</keyword>
<dbReference type="InterPro" id="IPR000843">
    <property type="entry name" value="HTH_LacI"/>
</dbReference>
<dbReference type="GO" id="GO:0003677">
    <property type="term" value="F:DNA binding"/>
    <property type="evidence" value="ECO:0007669"/>
    <property type="project" value="UniProtKB-KW"/>
</dbReference>
<evidence type="ECO:0000313" key="6">
    <source>
        <dbReference type="Proteomes" id="UP001271769"/>
    </source>
</evidence>